<evidence type="ECO:0000313" key="9">
    <source>
        <dbReference type="Proteomes" id="UP000199058"/>
    </source>
</evidence>
<gene>
    <name evidence="8" type="ORF">SAMN05660443_0245</name>
</gene>
<reference evidence="8 9" key="1">
    <citation type="submission" date="2016-10" db="EMBL/GenBank/DDBJ databases">
        <authorList>
            <person name="de Groot N.N."/>
        </authorList>
    </citation>
    <scope>NUCLEOTIDE SEQUENCE [LARGE SCALE GENOMIC DNA]</scope>
    <source>
        <strain evidence="8 9">DSM 18438</strain>
    </source>
</reference>
<dbReference type="PANTHER" id="PTHR10381">
    <property type="entry name" value="ATP-DEPENDENT CLP PROTEASE PROTEOLYTIC SUBUNIT"/>
    <property type="match status" value="1"/>
</dbReference>
<dbReference type="PANTHER" id="PTHR10381:SF70">
    <property type="entry name" value="ATP-DEPENDENT CLP PROTEASE PROTEOLYTIC SUBUNIT"/>
    <property type="match status" value="1"/>
</dbReference>
<sequence>MPQPKHWLKVQAKAKQPRKALVTIDGEIGGSWWDDTAVASSEFMNALKALGQLDDIEIDLNSPGGSVTDGLTIANYLRAHPAKVTVNVLGQASSIASVITSAADQVNMSLGTFGLIHYPWTFAMGNANQFRELADNLDTISDGIMGCYLAKCGEDKKARLEEIIEGPSGEGTLLSAEEWLELGLADNLQNEVKAAASTAPQDLFRAMQRAQQQAQKQSAKPQPPQAKQENPMTLEELKAKHPELVQALTDEIKAQNPQGTLEVGALTLDTLKAQHPELVASIQKEGPDAKAAVEAERTRVTEIMKACTTYNQPQMAEKLIANGTDKQMAADLLSVFASNASDQNGIVTAHSADNDPQNASDANRILANYRSVTGTKTQTA</sequence>
<dbReference type="STRING" id="1122252.SAMN05660443_0245"/>
<dbReference type="SUPFAM" id="SSF52096">
    <property type="entry name" value="ClpP/crotonase"/>
    <property type="match status" value="1"/>
</dbReference>
<keyword evidence="5" id="KW-0720">Serine protease</keyword>
<evidence type="ECO:0000256" key="1">
    <source>
        <dbReference type="ARBA" id="ARBA00007039"/>
    </source>
</evidence>
<evidence type="ECO:0000256" key="5">
    <source>
        <dbReference type="ARBA" id="ARBA00022825"/>
    </source>
</evidence>
<protein>
    <recommendedName>
        <fullName evidence="6">ATP-dependent Clp protease proteolytic subunit</fullName>
    </recommendedName>
</protein>
<dbReference type="GO" id="GO:0004176">
    <property type="term" value="F:ATP-dependent peptidase activity"/>
    <property type="evidence" value="ECO:0007669"/>
    <property type="project" value="InterPro"/>
</dbReference>
<dbReference type="Pfam" id="PF00574">
    <property type="entry name" value="CLP_protease"/>
    <property type="match status" value="1"/>
</dbReference>
<keyword evidence="4" id="KW-0378">Hydrolase</keyword>
<dbReference type="PRINTS" id="PR00127">
    <property type="entry name" value="CLPPROTEASEP"/>
</dbReference>
<keyword evidence="9" id="KW-1185">Reference proteome</keyword>
<dbReference type="GO" id="GO:0006515">
    <property type="term" value="P:protein quality control for misfolded or incompletely synthesized proteins"/>
    <property type="evidence" value="ECO:0007669"/>
    <property type="project" value="TreeGrafter"/>
</dbReference>
<comment type="similarity">
    <text evidence="1 6">Belongs to the peptidase S14 family.</text>
</comment>
<proteinExistence type="inferred from homology"/>
<organism evidence="8 9">
    <name type="scientific">Marinospirillum celere</name>
    <dbReference type="NCBI Taxonomy" id="1122252"/>
    <lineage>
        <taxon>Bacteria</taxon>
        <taxon>Pseudomonadati</taxon>
        <taxon>Pseudomonadota</taxon>
        <taxon>Gammaproteobacteria</taxon>
        <taxon>Oceanospirillales</taxon>
        <taxon>Oceanospirillaceae</taxon>
        <taxon>Marinospirillum</taxon>
    </lineage>
</organism>
<dbReference type="RefSeq" id="WP_091957979.1">
    <property type="nucleotide sequence ID" value="NZ_FOLH01000001.1"/>
</dbReference>
<evidence type="ECO:0000256" key="3">
    <source>
        <dbReference type="ARBA" id="ARBA00022670"/>
    </source>
</evidence>
<dbReference type="AlphaFoldDB" id="A0A1I1E1V6"/>
<keyword evidence="2" id="KW-0963">Cytoplasm</keyword>
<dbReference type="InterPro" id="IPR023562">
    <property type="entry name" value="ClpP/TepA"/>
</dbReference>
<dbReference type="Proteomes" id="UP000199058">
    <property type="component" value="Unassembled WGS sequence"/>
</dbReference>
<dbReference type="CDD" id="cd07016">
    <property type="entry name" value="S14_ClpP_1"/>
    <property type="match status" value="1"/>
</dbReference>
<evidence type="ECO:0000313" key="8">
    <source>
        <dbReference type="EMBL" id="SFB80656.1"/>
    </source>
</evidence>
<evidence type="ECO:0000256" key="7">
    <source>
        <dbReference type="SAM" id="MobiDB-lite"/>
    </source>
</evidence>
<dbReference type="OrthoDB" id="9806592at2"/>
<dbReference type="GO" id="GO:0004252">
    <property type="term" value="F:serine-type endopeptidase activity"/>
    <property type="evidence" value="ECO:0007669"/>
    <property type="project" value="InterPro"/>
</dbReference>
<accession>A0A1I1E1V6</accession>
<dbReference type="NCBIfam" id="NF045542">
    <property type="entry name" value="Clp_rel_HeadMat"/>
    <property type="match status" value="1"/>
</dbReference>
<evidence type="ECO:0000256" key="6">
    <source>
        <dbReference type="RuleBase" id="RU003567"/>
    </source>
</evidence>
<evidence type="ECO:0000256" key="4">
    <source>
        <dbReference type="ARBA" id="ARBA00022801"/>
    </source>
</evidence>
<dbReference type="GO" id="GO:0051117">
    <property type="term" value="F:ATPase binding"/>
    <property type="evidence" value="ECO:0007669"/>
    <property type="project" value="TreeGrafter"/>
</dbReference>
<dbReference type="GO" id="GO:0009368">
    <property type="term" value="C:endopeptidase Clp complex"/>
    <property type="evidence" value="ECO:0007669"/>
    <property type="project" value="TreeGrafter"/>
</dbReference>
<dbReference type="Gene3D" id="3.90.226.10">
    <property type="entry name" value="2-enoyl-CoA Hydratase, Chain A, domain 1"/>
    <property type="match status" value="1"/>
</dbReference>
<dbReference type="InterPro" id="IPR029045">
    <property type="entry name" value="ClpP/crotonase-like_dom_sf"/>
</dbReference>
<evidence type="ECO:0000256" key="2">
    <source>
        <dbReference type="ARBA" id="ARBA00022490"/>
    </source>
</evidence>
<dbReference type="InterPro" id="IPR001907">
    <property type="entry name" value="ClpP"/>
</dbReference>
<feature type="compositionally biased region" description="Low complexity" evidence="7">
    <location>
        <begin position="208"/>
        <end position="228"/>
    </location>
</feature>
<dbReference type="EMBL" id="FOLH01000001">
    <property type="protein sequence ID" value="SFB80656.1"/>
    <property type="molecule type" value="Genomic_DNA"/>
</dbReference>
<keyword evidence="3 8" id="KW-0645">Protease</keyword>
<name>A0A1I1E1V6_9GAMM</name>
<feature type="region of interest" description="Disordered" evidence="7">
    <location>
        <begin position="206"/>
        <end position="231"/>
    </location>
</feature>